<feature type="domain" description="C2H2-type" evidence="14">
    <location>
        <begin position="1104"/>
        <end position="1131"/>
    </location>
</feature>
<dbReference type="FunFam" id="3.30.160.60:FF:002349">
    <property type="entry name" value="Zinc finger and BTB domain-containing 40"/>
    <property type="match status" value="1"/>
</dbReference>
<dbReference type="PROSITE" id="PS50157">
    <property type="entry name" value="ZINC_FINGER_C2H2_2"/>
    <property type="match status" value="29"/>
</dbReference>
<evidence type="ECO:0000256" key="4">
    <source>
        <dbReference type="ARBA" id="ARBA00022723"/>
    </source>
</evidence>
<dbReference type="GO" id="GO:0008270">
    <property type="term" value="F:zinc ion binding"/>
    <property type="evidence" value="ECO:0007669"/>
    <property type="project" value="UniProtKB-KW"/>
</dbReference>
<feature type="domain" description="C2H2-type" evidence="14">
    <location>
        <begin position="399"/>
        <end position="427"/>
    </location>
</feature>
<dbReference type="GO" id="GO:0000981">
    <property type="term" value="F:DNA-binding transcription factor activity, RNA polymerase II-specific"/>
    <property type="evidence" value="ECO:0007669"/>
    <property type="project" value="TreeGrafter"/>
</dbReference>
<keyword evidence="9" id="KW-0238">DNA-binding</keyword>
<feature type="compositionally biased region" description="Low complexity" evidence="13">
    <location>
        <begin position="1585"/>
        <end position="1595"/>
    </location>
</feature>
<evidence type="ECO:0000256" key="2">
    <source>
        <dbReference type="ARBA" id="ARBA00004123"/>
    </source>
</evidence>
<dbReference type="FunFam" id="3.30.160.60:FF:000264">
    <property type="entry name" value="Zinc finger protein 236"/>
    <property type="match status" value="4"/>
</dbReference>
<dbReference type="InterPro" id="IPR003604">
    <property type="entry name" value="Matrin/U1-like-C_Znf_C2H2"/>
</dbReference>
<reference evidence="15" key="3">
    <citation type="submission" date="2023-05" db="EMBL/GenBank/DDBJ databases">
        <authorList>
            <person name="Smith C.H."/>
        </authorList>
    </citation>
    <scope>NUCLEOTIDE SEQUENCE</scope>
    <source>
        <strain evidence="15">CHS0354</strain>
        <tissue evidence="15">Mantle</tissue>
    </source>
</reference>
<feature type="domain" description="C2H2-type" evidence="14">
    <location>
        <begin position="298"/>
        <end position="325"/>
    </location>
</feature>
<dbReference type="InterPro" id="IPR013087">
    <property type="entry name" value="Znf_C2H2_type"/>
</dbReference>
<feature type="domain" description="C2H2-type" evidence="14">
    <location>
        <begin position="1132"/>
        <end position="1159"/>
    </location>
</feature>
<dbReference type="FunFam" id="3.30.160.60:FF:000376">
    <property type="entry name" value="Zinc finger protein 236"/>
    <property type="match status" value="2"/>
</dbReference>
<feature type="domain" description="C2H2-type" evidence="14">
    <location>
        <begin position="783"/>
        <end position="810"/>
    </location>
</feature>
<reference evidence="15" key="2">
    <citation type="journal article" date="2021" name="Genome Biol. Evol.">
        <title>Developing a high-quality reference genome for a parasitic bivalve with doubly uniparental inheritance (Bivalvia: Unionida).</title>
        <authorList>
            <person name="Smith C.H."/>
        </authorList>
    </citation>
    <scope>NUCLEOTIDE SEQUENCE</scope>
    <source>
        <strain evidence="15">CHS0354</strain>
        <tissue evidence="15">Mantle</tissue>
    </source>
</reference>
<dbReference type="FunFam" id="3.30.160.60:FF:000385">
    <property type="entry name" value="Zinc finger protein 236 variant"/>
    <property type="match status" value="1"/>
</dbReference>
<feature type="domain" description="C2H2-type" evidence="14">
    <location>
        <begin position="1786"/>
        <end position="1814"/>
    </location>
</feature>
<keyword evidence="11" id="KW-0539">Nucleus</keyword>
<dbReference type="FunFam" id="3.30.160.60:FF:000226">
    <property type="entry name" value="Zinc finger protein 236 variant"/>
    <property type="match status" value="3"/>
</dbReference>
<feature type="compositionally biased region" description="Basic and acidic residues" evidence="13">
    <location>
        <begin position="1713"/>
        <end position="1723"/>
    </location>
</feature>
<comment type="function">
    <text evidence="1">May be involved in transcriptional regulation.</text>
</comment>
<feature type="domain" description="C2H2-type" evidence="14">
    <location>
        <begin position="343"/>
        <end position="370"/>
    </location>
</feature>
<dbReference type="GO" id="GO:0005634">
    <property type="term" value="C:nucleus"/>
    <property type="evidence" value="ECO:0007669"/>
    <property type="project" value="UniProtKB-SubCell"/>
</dbReference>
<feature type="domain" description="C2H2-type" evidence="14">
    <location>
        <begin position="839"/>
        <end position="866"/>
    </location>
</feature>
<feature type="domain" description="C2H2-type" evidence="14">
    <location>
        <begin position="1758"/>
        <end position="1785"/>
    </location>
</feature>
<evidence type="ECO:0000313" key="16">
    <source>
        <dbReference type="Proteomes" id="UP001195483"/>
    </source>
</evidence>
<evidence type="ECO:0000256" key="11">
    <source>
        <dbReference type="ARBA" id="ARBA00023242"/>
    </source>
</evidence>
<comment type="caution">
    <text evidence="15">The sequence shown here is derived from an EMBL/GenBank/DDBJ whole genome shotgun (WGS) entry which is preliminary data.</text>
</comment>
<feature type="domain" description="C2H2-type" evidence="14">
    <location>
        <begin position="238"/>
        <end position="265"/>
    </location>
</feature>
<dbReference type="PANTHER" id="PTHR24396">
    <property type="entry name" value="ZINC FINGER PROTEIN"/>
    <property type="match status" value="1"/>
</dbReference>
<organism evidence="15 16">
    <name type="scientific">Potamilus streckersoni</name>
    <dbReference type="NCBI Taxonomy" id="2493646"/>
    <lineage>
        <taxon>Eukaryota</taxon>
        <taxon>Metazoa</taxon>
        <taxon>Spiralia</taxon>
        <taxon>Lophotrochozoa</taxon>
        <taxon>Mollusca</taxon>
        <taxon>Bivalvia</taxon>
        <taxon>Autobranchia</taxon>
        <taxon>Heteroconchia</taxon>
        <taxon>Palaeoheterodonta</taxon>
        <taxon>Unionida</taxon>
        <taxon>Unionoidea</taxon>
        <taxon>Unionidae</taxon>
        <taxon>Ambleminae</taxon>
        <taxon>Lampsilini</taxon>
        <taxon>Potamilus</taxon>
    </lineage>
</organism>
<dbReference type="FunFam" id="3.30.160.60:FF:000624">
    <property type="entry name" value="zinc finger protein 697"/>
    <property type="match status" value="1"/>
</dbReference>
<feature type="domain" description="C2H2-type" evidence="14">
    <location>
        <begin position="867"/>
        <end position="894"/>
    </location>
</feature>
<dbReference type="FunFam" id="3.30.160.60:FF:000446">
    <property type="entry name" value="Zinc finger protein"/>
    <property type="match status" value="1"/>
</dbReference>
<feature type="domain" description="C2H2-type" evidence="14">
    <location>
        <begin position="1730"/>
        <end position="1757"/>
    </location>
</feature>
<evidence type="ECO:0000256" key="7">
    <source>
        <dbReference type="ARBA" id="ARBA00022833"/>
    </source>
</evidence>
<feature type="domain" description="C2H2-type" evidence="14">
    <location>
        <begin position="642"/>
        <end position="669"/>
    </location>
</feature>
<feature type="domain" description="C2H2-type" evidence="14">
    <location>
        <begin position="1311"/>
        <end position="1338"/>
    </location>
</feature>
<keyword evidence="8" id="KW-0805">Transcription regulation</keyword>
<feature type="domain" description="C2H2-type" evidence="14">
    <location>
        <begin position="1160"/>
        <end position="1187"/>
    </location>
</feature>
<evidence type="ECO:0000259" key="14">
    <source>
        <dbReference type="PROSITE" id="PS50157"/>
    </source>
</evidence>
<evidence type="ECO:0000256" key="12">
    <source>
        <dbReference type="PROSITE-ProRule" id="PRU00042"/>
    </source>
</evidence>
<feature type="region of interest" description="Disordered" evidence="13">
    <location>
        <begin position="1713"/>
        <end position="1732"/>
    </location>
</feature>
<feature type="domain" description="C2H2-type" evidence="14">
    <location>
        <begin position="614"/>
        <end position="641"/>
    </location>
</feature>
<dbReference type="FunFam" id="3.30.160.60:FF:000308">
    <property type="entry name" value="zinc finger protein 236 isoform X1"/>
    <property type="match status" value="1"/>
</dbReference>
<dbReference type="PANTHER" id="PTHR24396:SF19">
    <property type="entry name" value="FI01119P"/>
    <property type="match status" value="1"/>
</dbReference>
<keyword evidence="10" id="KW-0804">Transcription</keyword>
<proteinExistence type="inferred from homology"/>
<dbReference type="FunFam" id="3.30.160.60:FF:000100">
    <property type="entry name" value="Zinc finger 45-like"/>
    <property type="match status" value="1"/>
</dbReference>
<feature type="region of interest" description="Disordered" evidence="13">
    <location>
        <begin position="1578"/>
        <end position="1603"/>
    </location>
</feature>
<dbReference type="Proteomes" id="UP001195483">
    <property type="component" value="Unassembled WGS sequence"/>
</dbReference>
<feature type="domain" description="C2H2-type" evidence="14">
    <location>
        <begin position="1695"/>
        <end position="1722"/>
    </location>
</feature>
<evidence type="ECO:0000256" key="9">
    <source>
        <dbReference type="ARBA" id="ARBA00023125"/>
    </source>
</evidence>
<feature type="domain" description="C2H2-type" evidence="14">
    <location>
        <begin position="266"/>
        <end position="293"/>
    </location>
</feature>
<keyword evidence="5" id="KW-0677">Repeat</keyword>
<keyword evidence="6 12" id="KW-0863">Zinc-finger</keyword>
<feature type="compositionally biased region" description="Low complexity" evidence="13">
    <location>
        <begin position="1060"/>
        <end position="1074"/>
    </location>
</feature>
<evidence type="ECO:0000256" key="5">
    <source>
        <dbReference type="ARBA" id="ARBA00022737"/>
    </source>
</evidence>
<name>A0AAE0THA3_9BIVA</name>
<feature type="compositionally biased region" description="Acidic residues" evidence="13">
    <location>
        <begin position="1641"/>
        <end position="1659"/>
    </location>
</feature>
<dbReference type="InterPro" id="IPR051643">
    <property type="entry name" value="Transcr_Reg_ZincFinger"/>
</dbReference>
<dbReference type="Gene3D" id="3.30.160.60">
    <property type="entry name" value="Classic Zinc Finger"/>
    <property type="match status" value="27"/>
</dbReference>
<evidence type="ECO:0000256" key="3">
    <source>
        <dbReference type="ARBA" id="ARBA00006991"/>
    </source>
</evidence>
<feature type="domain" description="C2H2-type" evidence="14">
    <location>
        <begin position="182"/>
        <end position="209"/>
    </location>
</feature>
<dbReference type="GO" id="GO:0000978">
    <property type="term" value="F:RNA polymerase II cis-regulatory region sequence-specific DNA binding"/>
    <property type="evidence" value="ECO:0007669"/>
    <property type="project" value="TreeGrafter"/>
</dbReference>
<evidence type="ECO:0000313" key="15">
    <source>
        <dbReference type="EMBL" id="KAK3610359.1"/>
    </source>
</evidence>
<accession>A0AAE0THA3</accession>
<dbReference type="EMBL" id="JAEAOA010000568">
    <property type="protein sequence ID" value="KAK3610359.1"/>
    <property type="molecule type" value="Genomic_DNA"/>
</dbReference>
<dbReference type="Pfam" id="PF00096">
    <property type="entry name" value="zf-C2H2"/>
    <property type="match status" value="17"/>
</dbReference>
<dbReference type="FunFam" id="3.30.160.60:FF:000110">
    <property type="entry name" value="Zinc finger protein-like"/>
    <property type="match status" value="1"/>
</dbReference>
<dbReference type="Pfam" id="PF13465">
    <property type="entry name" value="zf-H2C2_2"/>
    <property type="match status" value="1"/>
</dbReference>
<feature type="domain" description="C2H2-type" evidence="14">
    <location>
        <begin position="1340"/>
        <end position="1367"/>
    </location>
</feature>
<feature type="domain" description="C2H2-type" evidence="14">
    <location>
        <begin position="670"/>
        <end position="697"/>
    </location>
</feature>
<reference evidence="15" key="1">
    <citation type="journal article" date="2021" name="Genome Biol. Evol.">
        <title>A High-Quality Reference Genome for a Parasitic Bivalve with Doubly Uniparental Inheritance (Bivalvia: Unionida).</title>
        <authorList>
            <person name="Smith C.H."/>
        </authorList>
    </citation>
    <scope>NUCLEOTIDE SEQUENCE</scope>
    <source>
        <strain evidence="15">CHS0354</strain>
    </source>
</reference>
<evidence type="ECO:0000256" key="13">
    <source>
        <dbReference type="SAM" id="MobiDB-lite"/>
    </source>
</evidence>
<dbReference type="SUPFAM" id="SSF57667">
    <property type="entry name" value="beta-beta-alpha zinc fingers"/>
    <property type="match status" value="15"/>
</dbReference>
<keyword evidence="16" id="KW-1185">Reference proteome</keyword>
<dbReference type="FunFam" id="3.30.160.60:FF:000597">
    <property type="entry name" value="zinc finger protein 236 isoform X3"/>
    <property type="match status" value="1"/>
</dbReference>
<feature type="domain" description="C2H2-type" evidence="14">
    <location>
        <begin position="811"/>
        <end position="838"/>
    </location>
</feature>
<dbReference type="FunFam" id="3.30.160.60:FF:000301">
    <property type="entry name" value="Zinc finger protein 236"/>
    <property type="match status" value="2"/>
</dbReference>
<feature type="domain" description="C2H2-type" evidence="14">
    <location>
        <begin position="433"/>
        <end position="461"/>
    </location>
</feature>
<evidence type="ECO:0000256" key="6">
    <source>
        <dbReference type="ARBA" id="ARBA00022771"/>
    </source>
</evidence>
<evidence type="ECO:0000256" key="1">
    <source>
        <dbReference type="ARBA" id="ARBA00003767"/>
    </source>
</evidence>
<feature type="domain" description="C2H2-type" evidence="14">
    <location>
        <begin position="210"/>
        <end position="237"/>
    </location>
</feature>
<dbReference type="PROSITE" id="PS00028">
    <property type="entry name" value="ZINC_FINGER_C2H2_1"/>
    <property type="match status" value="29"/>
</dbReference>
<feature type="domain" description="C2H2-type" evidence="14">
    <location>
        <begin position="1368"/>
        <end position="1395"/>
    </location>
</feature>
<feature type="region of interest" description="Disordered" evidence="13">
    <location>
        <begin position="1626"/>
        <end position="1661"/>
    </location>
</feature>
<dbReference type="SMART" id="SM00451">
    <property type="entry name" value="ZnF_U1"/>
    <property type="match status" value="4"/>
</dbReference>
<feature type="domain" description="C2H2-type" evidence="14">
    <location>
        <begin position="1283"/>
        <end position="1310"/>
    </location>
</feature>
<feature type="domain" description="C2H2-type" evidence="14">
    <location>
        <begin position="1188"/>
        <end position="1215"/>
    </location>
</feature>
<comment type="subcellular location">
    <subcellularLocation>
        <location evidence="2">Nucleus</location>
    </subcellularLocation>
</comment>
<keyword evidence="7" id="KW-0862">Zinc</keyword>
<feature type="domain" description="C2H2-type" evidence="14">
    <location>
        <begin position="698"/>
        <end position="725"/>
    </location>
</feature>
<feature type="region of interest" description="Disordered" evidence="13">
    <location>
        <begin position="1060"/>
        <end position="1096"/>
    </location>
</feature>
<dbReference type="FunFam" id="3.30.160.60:FF:001818">
    <property type="entry name" value="GDNF-inducible zinc finger protein 1 isoform X1"/>
    <property type="match status" value="1"/>
</dbReference>
<comment type="similarity">
    <text evidence="3">Belongs to the krueppel C2H2-type zinc-finger protein family.</text>
</comment>
<evidence type="ECO:0000256" key="10">
    <source>
        <dbReference type="ARBA" id="ARBA00023163"/>
    </source>
</evidence>
<sequence>MSLEGDQNAQIQVEHITDYAQLIAHANLGHGSIVHVSEAIAPLLQATEAVTQGSIITVSEAALAPILQAADGLAHGVYITDLPPGTQLADGIPFIQGADAVQIAHAMAQAGQTDGCTQVVQFPDGITVTGQIALVEQENLDPQMIQHYVFEHLPRVSEAAQPEENKTLLKNDIKPPVRKGPFKCEQCSKVLNKWNQYQRHLRIHEEDKPFKCSQCSVSFNISDNLRLHMATHVNGGDPICPECGKKFSRIASLKAHLMLHEKEEYLMCTECGDEFSLQSQLDKHMHEHRQEKDGSRTYPCRQCTMEFHKPALLREHMKQHYKIKHSLHHRSYKRNIDRSGFFHKCSHCTKTFQKPSQLKRHIRIHTGERPYKCSQCGKAFNQKGALQIHMSKHTGHKPHICEFCSAMFAQKGNLRAHIQRVHTVAEDPEAPTYKCDDCTCVFRKLGSLNAHISRFHSEQNDLPTQVEIKRIGDGAEKVDGNDVIQQLLELSEQGTIDRHIHPCSQQTDQQEQQGHDVEMVWINDADKQKHATLLQIYCSFGNKLGSGGDGSDILQQALENSGLTGSEARNASMTNIAANGQSLPSLTTVMTIRDAATGAIKRHLIRKVNGVRWHQCTYCSKEFKKPSDLVRHIRIHTHEKPYKCTQCFRAFAVKSTLTAHIRTHSGIKHFKCGSCDKLFSTHGSLKVHVRLHTGAKPFDCPHCDKKFRTSAHRKSHVASHFREGDERRAYRSIRRTPKSEIPVSNIPLQEPILITDTGLIQQPPRNSLINHYLGDSHSVDRPYKCSFCQRAFKKSSHLKQHIRSHTGEKPYKCLQCMRSFVSNGVLKAHIRIHTGMKAYKCLLCDNTFTTNGSLKRHMSTHSEVRPFMCPYCQKTFKTAVNCKKHMKTHRHELAMQAMQHQNQEHSQSLSMQPNHHVEQIQVCIADDPMSTQDSTLAQSHQGGAAHDLTTLHAQDLGQGQEMANGADLGQQTSLLGQTNLQDALNNAHLDQQLQQTLNQQMFGQQQTFTQSLLGSGQQNFTALNSQLSYQNQYSTMQNQQEQNGGLDLGSLASTFSQTASTLTSSSTMPSTSMQNILPTRDTDHVQEESNQQSSLIRGDDRRTFSCNYCQKAFKKSSHLKQHIRSHTGEKPYKCNQCDRTFVSTGVLRSHLRTHTGIKEYKCHICSASFTTNGSLTRHINIHVSVKPYNCPCCPETFRTLSILNRHMKLHEIEDESGGPSLRKKASTLIQISEEQAQELSKTLPTEDLTISEKILLESASEKERISEIKQKTDYEYIHQKHQHMCDHCQKSFKKPSDLVRHLRIHTGEKPFGCEVCGRTFTVKSTLDSHMKTHGSGEKKFRCHICASMFSTKGSLKVHMRLHTGAKPFKCPHCDQRFRTSGHRKSHILSHLKPEVAGRKRKTSQAQQSNIPQVEINLLNNADVQNNLAHAGGETADSIASQVINVDQALLQQAAQNVLPISVTVDSFANLTESALAAQVLQGLEGLQLHLTGNLGQGIQITGLDPNLLTQTVQIDSNLLQQLQQQGNINITINPSLISSNIHNADQTLLQNIHIQPISLTESVNPNSIIIQQSVQGLNMEEGGDQQDQGSPGQEGAAPTSFVVPANGTFGVVHQMDTNSLTQHHEDQEMVQQTSGLHSNEDSEENEEEEEEGDGLDDDNALVHESVGDDLPQEDETLTHDDSGNIALNATEERRHICPFCHKSFKRASHLKDHLQTHTNETPKKNKPTPHQCPQCEKAFQKPSQLERHIRIHTGERPFVCDICQKAFNQKNALQIHLKKHSGEKDHRCSYCDMAFTQKGNLKTHIKRAHHLEMVQSMNLPKTFVTPTTVEESVGVNESDAEQNVVVAEGLVSYEEVAELFNQ</sequence>
<protein>
    <recommendedName>
        <fullName evidence="14">C2H2-type domain-containing protein</fullName>
    </recommendedName>
</protein>
<feature type="domain" description="C2H2-type" evidence="14">
    <location>
        <begin position="371"/>
        <end position="398"/>
    </location>
</feature>
<gene>
    <name evidence="15" type="ORF">CHS0354_008633</name>
</gene>
<dbReference type="InterPro" id="IPR036236">
    <property type="entry name" value="Znf_C2H2_sf"/>
</dbReference>
<evidence type="ECO:0000256" key="8">
    <source>
        <dbReference type="ARBA" id="ARBA00023015"/>
    </source>
</evidence>
<dbReference type="Pfam" id="PF13912">
    <property type="entry name" value="zf-C2H2_6"/>
    <property type="match status" value="1"/>
</dbReference>
<dbReference type="SMART" id="SM00355">
    <property type="entry name" value="ZnF_C2H2"/>
    <property type="match status" value="29"/>
</dbReference>
<dbReference type="FunFam" id="3.30.160.60:FF:002212">
    <property type="entry name" value="Zinc finger protein 672"/>
    <property type="match status" value="1"/>
</dbReference>
<keyword evidence="4" id="KW-0479">Metal-binding</keyword>